<evidence type="ECO:0000256" key="1">
    <source>
        <dbReference type="SAM" id="SignalP"/>
    </source>
</evidence>
<keyword evidence="1" id="KW-0732">Signal</keyword>
<evidence type="ECO:0000313" key="3">
    <source>
        <dbReference type="Proteomes" id="UP001469365"/>
    </source>
</evidence>
<dbReference type="Proteomes" id="UP001469365">
    <property type="component" value="Unassembled WGS sequence"/>
</dbReference>
<feature type="chain" id="PRO_5047103310" evidence="1">
    <location>
        <begin position="27"/>
        <end position="262"/>
    </location>
</feature>
<comment type="caution">
    <text evidence="2">The sequence shown here is derived from an EMBL/GenBank/DDBJ whole genome shotgun (WGS) entry which is preliminary data.</text>
</comment>
<accession>A0ABU9DR16</accession>
<dbReference type="SUPFAM" id="SSF88713">
    <property type="entry name" value="Glycoside hydrolase/deacetylase"/>
    <property type="match status" value="1"/>
</dbReference>
<protein>
    <submittedName>
        <fullName evidence="2">Divergent polysaccharide deacetylase family protein</fullName>
    </submittedName>
</protein>
<dbReference type="EMBL" id="JBBPCC010000020">
    <property type="protein sequence ID" value="MEK8131319.1"/>
    <property type="molecule type" value="Genomic_DNA"/>
</dbReference>
<name>A0ABU9DR16_9BACL</name>
<proteinExistence type="predicted"/>
<sequence>MNLKSAALLMASLWMAAWISPPATVASPLKPKAAEETPDIRRVALVIDDFGNDMQGTTQMMELSVPFAAAVMPFLPTTKRDAEWAHRIGQTVLVHVPMEPNKGKPEWLGPGAITVNLTDEEVRQRIIAAIEDVPHAVGINNHMGSKVTADERIMRIILTVCKEKGLFMLDSRTTDKSVVGKLAAELGVPTAANNMFMDDVYTRSHIAKQAVKLQKLAASQPNTIVIGHVGAPGKHTSDILKQTIPSIQQAGAKFVPISEMMH</sequence>
<feature type="signal peptide" evidence="1">
    <location>
        <begin position="1"/>
        <end position="26"/>
    </location>
</feature>
<dbReference type="Pfam" id="PF04748">
    <property type="entry name" value="Polysacc_deac_2"/>
    <property type="match status" value="1"/>
</dbReference>
<dbReference type="PANTHER" id="PTHR30105:SF2">
    <property type="entry name" value="DIVERGENT POLYSACCHARIDE DEACETYLASE SUPERFAMILY"/>
    <property type="match status" value="1"/>
</dbReference>
<dbReference type="CDD" id="cd10936">
    <property type="entry name" value="CE4_DAC2"/>
    <property type="match status" value="1"/>
</dbReference>
<evidence type="ECO:0000313" key="2">
    <source>
        <dbReference type="EMBL" id="MEK8131319.1"/>
    </source>
</evidence>
<reference evidence="2 3" key="1">
    <citation type="submission" date="2024-04" db="EMBL/GenBank/DDBJ databases">
        <title>draft genome sequnece of Paenibacillus filicis.</title>
        <authorList>
            <person name="Kim D.-U."/>
        </authorList>
    </citation>
    <scope>NUCLEOTIDE SEQUENCE [LARGE SCALE GENOMIC DNA]</scope>
    <source>
        <strain evidence="2 3">KACC14197</strain>
    </source>
</reference>
<gene>
    <name evidence="2" type="ORF">WMW72_25760</name>
</gene>
<dbReference type="Gene3D" id="3.20.20.370">
    <property type="entry name" value="Glycoside hydrolase/deacetylase"/>
    <property type="match status" value="1"/>
</dbReference>
<keyword evidence="3" id="KW-1185">Reference proteome</keyword>
<dbReference type="InterPro" id="IPR011330">
    <property type="entry name" value="Glyco_hydro/deAcase_b/a-brl"/>
</dbReference>
<dbReference type="RefSeq" id="WP_341418453.1">
    <property type="nucleotide sequence ID" value="NZ_JBBPCC010000020.1"/>
</dbReference>
<dbReference type="PANTHER" id="PTHR30105">
    <property type="entry name" value="UNCHARACTERIZED YIBQ-RELATED"/>
    <property type="match status" value="1"/>
</dbReference>
<dbReference type="InterPro" id="IPR006837">
    <property type="entry name" value="Divergent_DAC"/>
</dbReference>
<organism evidence="2 3">
    <name type="scientific">Paenibacillus filicis</name>
    <dbReference type="NCBI Taxonomy" id="669464"/>
    <lineage>
        <taxon>Bacteria</taxon>
        <taxon>Bacillati</taxon>
        <taxon>Bacillota</taxon>
        <taxon>Bacilli</taxon>
        <taxon>Bacillales</taxon>
        <taxon>Paenibacillaceae</taxon>
        <taxon>Paenibacillus</taxon>
    </lineage>
</organism>